<proteinExistence type="predicted"/>
<reference evidence="1" key="1">
    <citation type="submission" date="2020-02" db="EMBL/GenBank/DDBJ databases">
        <authorList>
            <person name="Meier V. D."/>
        </authorList>
    </citation>
    <scope>NUCLEOTIDE SEQUENCE</scope>
    <source>
        <strain evidence="1">AVDCRST_MAG95</strain>
    </source>
</reference>
<accession>A0A6J4IXQ1</accession>
<evidence type="ECO:0000313" key="1">
    <source>
        <dbReference type="EMBL" id="CAA9262783.1"/>
    </source>
</evidence>
<feature type="non-terminal residue" evidence="1">
    <location>
        <position position="1"/>
    </location>
</feature>
<dbReference type="AlphaFoldDB" id="A0A6J4IXQ1"/>
<name>A0A6J4IXQ1_9BACT</name>
<gene>
    <name evidence="1" type="ORF">AVDCRST_MAG95-2380</name>
</gene>
<organism evidence="1">
    <name type="scientific">uncultured Adhaeribacter sp</name>
    <dbReference type="NCBI Taxonomy" id="448109"/>
    <lineage>
        <taxon>Bacteria</taxon>
        <taxon>Pseudomonadati</taxon>
        <taxon>Bacteroidota</taxon>
        <taxon>Cytophagia</taxon>
        <taxon>Cytophagales</taxon>
        <taxon>Hymenobacteraceae</taxon>
        <taxon>Adhaeribacter</taxon>
        <taxon>environmental samples</taxon>
    </lineage>
</organism>
<dbReference type="EMBL" id="CADCTJ010000745">
    <property type="protein sequence ID" value="CAA9262783.1"/>
    <property type="molecule type" value="Genomic_DNA"/>
</dbReference>
<feature type="non-terminal residue" evidence="1">
    <location>
        <position position="39"/>
    </location>
</feature>
<sequence>SNGCGNFALYSVRVVQSLFQRPAWLYESKQGTGYTGFRL</sequence>
<protein>
    <submittedName>
        <fullName evidence="1">Uncharacterized protein</fullName>
    </submittedName>
</protein>